<organism evidence="3 4">
    <name type="scientific">Pseudomonas mangiferae</name>
    <dbReference type="NCBI Taxonomy" id="2593654"/>
    <lineage>
        <taxon>Bacteria</taxon>
        <taxon>Pseudomonadati</taxon>
        <taxon>Pseudomonadota</taxon>
        <taxon>Gammaproteobacteria</taxon>
        <taxon>Pseudomonadales</taxon>
        <taxon>Pseudomonadaceae</taxon>
        <taxon>Pseudomonas</taxon>
    </lineage>
</organism>
<evidence type="ECO:0000256" key="1">
    <source>
        <dbReference type="SAM" id="SignalP"/>
    </source>
</evidence>
<dbReference type="Pfam" id="PF13628">
    <property type="entry name" value="DUF4142"/>
    <property type="match status" value="1"/>
</dbReference>
<protein>
    <submittedName>
        <fullName evidence="3">DUF4142 domain-containing protein</fullName>
    </submittedName>
</protein>
<dbReference type="AlphaFoldDB" id="A0A553H2D1"/>
<evidence type="ECO:0000313" key="3">
    <source>
        <dbReference type="EMBL" id="TRX75910.1"/>
    </source>
</evidence>
<reference evidence="3 4" key="1">
    <citation type="submission" date="2019-07" db="EMBL/GenBank/DDBJ databases">
        <title>Pseudomonas mangiferae sp. nov., isolated from bark of mango tree in Thailand.</title>
        <authorList>
            <person name="Srisuk N."/>
            <person name="Anurat P."/>
        </authorList>
    </citation>
    <scope>NUCLEOTIDE SEQUENCE [LARGE SCALE GENOMIC DNA]</scope>
    <source>
        <strain evidence="3 4">DMKU_BBB3-04</strain>
    </source>
</reference>
<dbReference type="PANTHER" id="PTHR38593">
    <property type="entry name" value="BLR2558 PROTEIN"/>
    <property type="match status" value="1"/>
</dbReference>
<dbReference type="PANTHER" id="PTHR38593:SF1">
    <property type="entry name" value="BLR2558 PROTEIN"/>
    <property type="match status" value="1"/>
</dbReference>
<dbReference type="EMBL" id="VJOY01000003">
    <property type="protein sequence ID" value="TRX75910.1"/>
    <property type="molecule type" value="Genomic_DNA"/>
</dbReference>
<comment type="caution">
    <text evidence="3">The sequence shown here is derived from an EMBL/GenBank/DDBJ whole genome shotgun (WGS) entry which is preliminary data.</text>
</comment>
<feature type="chain" id="PRO_5021736730" evidence="1">
    <location>
        <begin position="24"/>
        <end position="171"/>
    </location>
</feature>
<keyword evidence="4" id="KW-1185">Reference proteome</keyword>
<gene>
    <name evidence="3" type="ORF">FM069_05600</name>
</gene>
<dbReference type="OrthoDB" id="118677at2"/>
<evidence type="ECO:0000259" key="2">
    <source>
        <dbReference type="Pfam" id="PF13628"/>
    </source>
</evidence>
<keyword evidence="1" id="KW-0732">Signal</keyword>
<dbReference type="InterPro" id="IPR012347">
    <property type="entry name" value="Ferritin-like"/>
</dbReference>
<sequence>MNMKTLLAGAVATYFGVMASAYAADKMSPREFVDEASAKGIAEIETGKLALDKGTSADVKSFAQMMIDDHTAANKELATLASEKKLKVADDAELMNKAKAFILKLRDGESFDEAYANNQVKAHEATIELFRDEAETADDAELKAFAKKTLPKLESHLDMAKKLAAAHKKAN</sequence>
<proteinExistence type="predicted"/>
<evidence type="ECO:0000313" key="4">
    <source>
        <dbReference type="Proteomes" id="UP000315235"/>
    </source>
</evidence>
<feature type="signal peptide" evidence="1">
    <location>
        <begin position="1"/>
        <end position="23"/>
    </location>
</feature>
<accession>A0A553H2D1</accession>
<dbReference type="Proteomes" id="UP000315235">
    <property type="component" value="Unassembled WGS sequence"/>
</dbReference>
<dbReference type="InterPro" id="IPR025419">
    <property type="entry name" value="DUF4142"/>
</dbReference>
<dbReference type="RefSeq" id="WP_143487302.1">
    <property type="nucleotide sequence ID" value="NZ_VJOY01000003.1"/>
</dbReference>
<feature type="domain" description="DUF4142" evidence="2">
    <location>
        <begin position="29"/>
        <end position="163"/>
    </location>
</feature>
<name>A0A553H2D1_9PSED</name>
<dbReference type="Gene3D" id="1.20.1260.10">
    <property type="match status" value="1"/>
</dbReference>